<dbReference type="Pfam" id="PF00023">
    <property type="entry name" value="Ank"/>
    <property type="match status" value="2"/>
</dbReference>
<keyword evidence="4" id="KW-0472">Membrane</keyword>
<dbReference type="Proteomes" id="UP000001357">
    <property type="component" value="Unassembled WGS sequence"/>
</dbReference>
<dbReference type="InParanoid" id="A9V9K3"/>
<keyword evidence="1" id="KW-0677">Repeat</keyword>
<proteinExistence type="predicted"/>
<dbReference type="Gene3D" id="1.25.40.20">
    <property type="entry name" value="Ankyrin repeat-containing domain"/>
    <property type="match status" value="2"/>
</dbReference>
<keyword evidence="4" id="KW-1133">Transmembrane helix</keyword>
<dbReference type="InterPro" id="IPR036770">
    <property type="entry name" value="Ankyrin_rpt-contain_sf"/>
</dbReference>
<evidence type="ECO:0000256" key="2">
    <source>
        <dbReference type="ARBA" id="ARBA00023043"/>
    </source>
</evidence>
<dbReference type="AlphaFoldDB" id="A9V9K3"/>
<feature type="repeat" description="ANK" evidence="3">
    <location>
        <begin position="25"/>
        <end position="57"/>
    </location>
</feature>
<dbReference type="KEGG" id="mbr:MONBRDRAFT_28916"/>
<protein>
    <submittedName>
        <fullName evidence="6">Uncharacterized protein</fullName>
    </submittedName>
</protein>
<keyword evidence="4" id="KW-0812">Transmembrane</keyword>
<reference evidence="6 7" key="1">
    <citation type="journal article" date="2008" name="Nature">
        <title>The genome of the choanoflagellate Monosiga brevicollis and the origin of metazoans.</title>
        <authorList>
            <consortium name="JGI Sequencing"/>
            <person name="King N."/>
            <person name="Westbrook M.J."/>
            <person name="Young S.L."/>
            <person name="Kuo A."/>
            <person name="Abedin M."/>
            <person name="Chapman J."/>
            <person name="Fairclough S."/>
            <person name="Hellsten U."/>
            <person name="Isogai Y."/>
            <person name="Letunic I."/>
            <person name="Marr M."/>
            <person name="Pincus D."/>
            <person name="Putnam N."/>
            <person name="Rokas A."/>
            <person name="Wright K.J."/>
            <person name="Zuzow R."/>
            <person name="Dirks W."/>
            <person name="Good M."/>
            <person name="Goodstein D."/>
            <person name="Lemons D."/>
            <person name="Li W."/>
            <person name="Lyons J.B."/>
            <person name="Morris A."/>
            <person name="Nichols S."/>
            <person name="Richter D.J."/>
            <person name="Salamov A."/>
            <person name="Bork P."/>
            <person name="Lim W.A."/>
            <person name="Manning G."/>
            <person name="Miller W.T."/>
            <person name="McGinnis W."/>
            <person name="Shapiro H."/>
            <person name="Tjian R."/>
            <person name="Grigoriev I.V."/>
            <person name="Rokhsar D."/>
        </authorList>
    </citation>
    <scope>NUCLEOTIDE SEQUENCE [LARGE SCALE GENOMIC DNA]</scope>
    <source>
        <strain evidence="7">MX1 / ATCC 50154</strain>
    </source>
</reference>
<organism evidence="6 7">
    <name type="scientific">Monosiga brevicollis</name>
    <name type="common">Choanoflagellate</name>
    <dbReference type="NCBI Taxonomy" id="81824"/>
    <lineage>
        <taxon>Eukaryota</taxon>
        <taxon>Choanoflagellata</taxon>
        <taxon>Craspedida</taxon>
        <taxon>Salpingoecidae</taxon>
        <taxon>Monosiga</taxon>
    </lineage>
</organism>
<feature type="repeat" description="ANK" evidence="3">
    <location>
        <begin position="58"/>
        <end position="90"/>
    </location>
</feature>
<dbReference type="EMBL" id="CH991571">
    <property type="protein sequence ID" value="EDQ85735.1"/>
    <property type="molecule type" value="Genomic_DNA"/>
</dbReference>
<evidence type="ECO:0000313" key="6">
    <source>
        <dbReference type="EMBL" id="EDQ85735.1"/>
    </source>
</evidence>
<evidence type="ECO:0000256" key="3">
    <source>
        <dbReference type="PROSITE-ProRule" id="PRU00023"/>
    </source>
</evidence>
<gene>
    <name evidence="6" type="ORF">MONBRDRAFT_28916</name>
</gene>
<keyword evidence="7" id="KW-1185">Reference proteome</keyword>
<feature type="repeat" description="ANK" evidence="3">
    <location>
        <begin position="121"/>
        <end position="148"/>
    </location>
</feature>
<name>A9V9K3_MONBE</name>
<dbReference type="SUPFAM" id="SSF48403">
    <property type="entry name" value="Ankyrin repeat"/>
    <property type="match status" value="1"/>
</dbReference>
<dbReference type="Pfam" id="PF12796">
    <property type="entry name" value="Ank_2"/>
    <property type="match status" value="1"/>
</dbReference>
<dbReference type="PRINTS" id="PR01415">
    <property type="entry name" value="ANKYRIN"/>
</dbReference>
<dbReference type="SMART" id="SM00248">
    <property type="entry name" value="ANK"/>
    <property type="match status" value="4"/>
</dbReference>
<feature type="transmembrane region" description="Helical" evidence="4">
    <location>
        <begin position="164"/>
        <end position="180"/>
    </location>
</feature>
<feature type="chain" id="PRO_5002745277" evidence="5">
    <location>
        <begin position="20"/>
        <end position="301"/>
    </location>
</feature>
<dbReference type="PANTHER" id="PTHR24171">
    <property type="entry name" value="ANKYRIN REPEAT DOMAIN-CONTAINING PROTEIN 39-RELATED"/>
    <property type="match status" value="1"/>
</dbReference>
<feature type="signal peptide" evidence="5">
    <location>
        <begin position="1"/>
        <end position="19"/>
    </location>
</feature>
<evidence type="ECO:0000313" key="7">
    <source>
        <dbReference type="Proteomes" id="UP000001357"/>
    </source>
</evidence>
<dbReference type="InterPro" id="IPR002110">
    <property type="entry name" value="Ankyrin_rpt"/>
</dbReference>
<evidence type="ECO:0000256" key="1">
    <source>
        <dbReference type="ARBA" id="ARBA00022737"/>
    </source>
</evidence>
<feature type="repeat" description="ANK" evidence="3">
    <location>
        <begin position="181"/>
        <end position="213"/>
    </location>
</feature>
<evidence type="ECO:0000256" key="5">
    <source>
        <dbReference type="SAM" id="SignalP"/>
    </source>
</evidence>
<dbReference type="PROSITE" id="PS50088">
    <property type="entry name" value="ANK_REPEAT"/>
    <property type="match status" value="4"/>
</dbReference>
<keyword evidence="2 3" id="KW-0040">ANK repeat</keyword>
<dbReference type="PANTHER" id="PTHR24171:SF8">
    <property type="entry name" value="BRCA1-ASSOCIATED RING DOMAIN PROTEIN 1"/>
    <property type="match status" value="1"/>
</dbReference>
<dbReference type="RefSeq" id="XP_001749450.1">
    <property type="nucleotide sequence ID" value="XM_001749398.1"/>
</dbReference>
<evidence type="ECO:0000256" key="4">
    <source>
        <dbReference type="SAM" id="Phobius"/>
    </source>
</evidence>
<accession>A9V9K3</accession>
<feature type="transmembrane region" description="Helical" evidence="4">
    <location>
        <begin position="106"/>
        <end position="125"/>
    </location>
</feature>
<dbReference type="GeneID" id="5894731"/>
<dbReference type="STRING" id="81824.A9V9K3"/>
<keyword evidence="5" id="KW-0732">Signal</keyword>
<sequence>MMLLLLLLLLLMMMMMMMMMMFLYNGHTPLHVACHEGHDNVVEMLLKHGVDAEAKGKGGYTPMHRACGSGHVKVVEMLLKHGADTEAKNNVSTVPLPPSSPLYPPMMVHLYPMMMLMMMMLYLACGSGHVKVVEMLLKHGADTEAKNNVSTVPPSSSLYPSMMVHLYHMMMMLMLMLYLYRGYTPLHWACHYGHVKVVEMLLKHGADNATKNIMGARPLDLLLRRHPIKLEVVTELLGATQTLCSYQTSNSDVQSLIHAEQVKCWRVGWREDPRSFNIQDLQTLGDRVAALTAAAQAAPTN</sequence>
<dbReference type="eggNOG" id="KOG4177">
    <property type="taxonomic scope" value="Eukaryota"/>
</dbReference>
<dbReference type="PROSITE" id="PS50297">
    <property type="entry name" value="ANK_REP_REGION"/>
    <property type="match status" value="4"/>
</dbReference>